<feature type="region of interest" description="Disordered" evidence="1">
    <location>
        <begin position="245"/>
        <end position="289"/>
    </location>
</feature>
<dbReference type="Proteomes" id="UP001239462">
    <property type="component" value="Unassembled WGS sequence"/>
</dbReference>
<keyword evidence="3" id="KW-0282">Flagellum</keyword>
<gene>
    <name evidence="3" type="ORF">QTN89_07765</name>
</gene>
<dbReference type="InterPro" id="IPR021136">
    <property type="entry name" value="Flagellar_hook_control-like_C"/>
</dbReference>
<sequence>MSDPFALLLGATGGAGSLTFTHSDTNSHSGGIGGDATQTFESFIAQASTGETDGHAAAALQNNHVGADIDASLKTADVASDDFAPSPLTEAELQSDIDAVDAAATLLNATSSADANGTNKNATLNPLIETLPQTNPELDEESLWLESETSTALQTHQLQTSLVSQTADADAIDSHPIDTNLVSEAVKDSTLQSTVTIDISADNNSPETNQSITDHTLRQHVGRAVTNTAATENIAVTEVTAQQIANPTEPSESNANSSSPNDPQSDRSVSLSEELSSANDHSTSTSSIGVSAEVGEPANLTPAVTDPNALNDQTASQELDDHGISEDAPNLLVDSINDSPIAESPEATAVDSESHPHSKRSGIDSATNSAEAISSELTNDVAIDTARPEVDAPDARHESNGEIDQVVDQAIDLHNGFHRDSGDVATAEVSEQPTLSVAAAVEEADKYRLAREANLETAATEGDTAADATADLANSDLNQDTGGDSNTFGTTLALETLRLQSRQGNKPGLGFEVQVDRASLESDQVAAINASGTSLAAAEIPTEFDGSISLEDLLTGTADATAVGLVSETIGEAVESAVTDNKSVYLEIHPQELGFLTIEVSHVEDAVEAKIIASEMVTSELLMSHRDQLVQSLQELGYESLDVDISFDQHASNDPQSEQQNNRPSFGQPRMAQATIPMNTDRTDRPSGLDIVA</sequence>
<protein>
    <submittedName>
        <fullName evidence="3">Flagellar hook-length control protein FliK</fullName>
    </submittedName>
</protein>
<dbReference type="InterPro" id="IPR038610">
    <property type="entry name" value="FliK-like_C_sf"/>
</dbReference>
<dbReference type="Pfam" id="PF02120">
    <property type="entry name" value="Flg_hook"/>
    <property type="match status" value="1"/>
</dbReference>
<proteinExistence type="predicted"/>
<feature type="compositionally biased region" description="Polar residues" evidence="1">
    <location>
        <begin position="269"/>
        <end position="281"/>
    </location>
</feature>
<feature type="region of interest" description="Disordered" evidence="1">
    <location>
        <begin position="316"/>
        <end position="400"/>
    </location>
</feature>
<keyword evidence="3" id="KW-0966">Cell projection</keyword>
<feature type="compositionally biased region" description="Low complexity" evidence="1">
    <location>
        <begin position="246"/>
        <end position="268"/>
    </location>
</feature>
<feature type="compositionally biased region" description="Basic and acidic residues" evidence="1">
    <location>
        <begin position="386"/>
        <end position="400"/>
    </location>
</feature>
<reference evidence="3 4" key="1">
    <citation type="submission" date="2023-06" db="EMBL/GenBank/DDBJ databases">
        <title>Roseiconus lacunae JC819 isolated from Gulf of Mannar region, Tamil Nadu.</title>
        <authorList>
            <person name="Pk S."/>
            <person name="Ch S."/>
            <person name="Ch V.R."/>
        </authorList>
    </citation>
    <scope>NUCLEOTIDE SEQUENCE [LARGE SCALE GENOMIC DNA]</scope>
    <source>
        <strain evidence="3 4">JC819</strain>
    </source>
</reference>
<dbReference type="Gene3D" id="3.30.750.140">
    <property type="match status" value="1"/>
</dbReference>
<evidence type="ECO:0000313" key="3">
    <source>
        <dbReference type="EMBL" id="MDM4015319.1"/>
    </source>
</evidence>
<evidence type="ECO:0000256" key="1">
    <source>
        <dbReference type="SAM" id="MobiDB-lite"/>
    </source>
</evidence>
<evidence type="ECO:0000259" key="2">
    <source>
        <dbReference type="Pfam" id="PF02120"/>
    </source>
</evidence>
<comment type="caution">
    <text evidence="3">The sequence shown here is derived from an EMBL/GenBank/DDBJ whole genome shotgun (WGS) entry which is preliminary data.</text>
</comment>
<evidence type="ECO:0000313" key="4">
    <source>
        <dbReference type="Proteomes" id="UP001239462"/>
    </source>
</evidence>
<keyword evidence="3" id="KW-0969">Cilium</keyword>
<feature type="region of interest" description="Disordered" evidence="1">
    <location>
        <begin position="649"/>
        <end position="693"/>
    </location>
</feature>
<keyword evidence="4" id="KW-1185">Reference proteome</keyword>
<feature type="domain" description="Flagellar hook-length control protein-like C-terminal" evidence="2">
    <location>
        <begin position="579"/>
        <end position="650"/>
    </location>
</feature>
<accession>A0ABT7PG74</accession>
<feature type="compositionally biased region" description="Polar residues" evidence="1">
    <location>
        <begin position="649"/>
        <end position="665"/>
    </location>
</feature>
<organism evidence="3 4">
    <name type="scientific">Roseiconus lacunae</name>
    <dbReference type="NCBI Taxonomy" id="2605694"/>
    <lineage>
        <taxon>Bacteria</taxon>
        <taxon>Pseudomonadati</taxon>
        <taxon>Planctomycetota</taxon>
        <taxon>Planctomycetia</taxon>
        <taxon>Pirellulales</taxon>
        <taxon>Pirellulaceae</taxon>
        <taxon>Roseiconus</taxon>
    </lineage>
</organism>
<dbReference type="CDD" id="cd17470">
    <property type="entry name" value="T3SS_Flik_C"/>
    <property type="match status" value="1"/>
</dbReference>
<name>A0ABT7PG74_9BACT</name>
<dbReference type="RefSeq" id="WP_289162802.1">
    <property type="nucleotide sequence ID" value="NZ_JASZZN010000004.1"/>
</dbReference>
<feature type="compositionally biased region" description="Polar residues" evidence="1">
    <location>
        <begin position="364"/>
        <end position="378"/>
    </location>
</feature>
<dbReference type="EMBL" id="JASZZN010000004">
    <property type="protein sequence ID" value="MDM4015319.1"/>
    <property type="molecule type" value="Genomic_DNA"/>
</dbReference>